<evidence type="ECO:0000256" key="5">
    <source>
        <dbReference type="ARBA" id="ARBA00023136"/>
    </source>
</evidence>
<sequence length="177" mass="18651">MSRHGIPLAPVHKRLAAFLTDLTLVGAALGSAYCLPGFPCYGTLAFWVLFWGLYSAYQVVTVLHPDAGIGKILQRISVVSAATGQGPSSQQALLRSLVRCTWALCGVSFASAADSSFLVALPVIAELALATMHPLRQTLADLVAGTVVIATPPVQPHRAPAAPMYSRNDAEFGPPKE</sequence>
<feature type="domain" description="RDD" evidence="8">
    <location>
        <begin position="9"/>
        <end position="145"/>
    </location>
</feature>
<dbReference type="PANTHER" id="PTHR36115">
    <property type="entry name" value="PROLINE-RICH ANTIGEN HOMOLOG-RELATED"/>
    <property type="match status" value="1"/>
</dbReference>
<evidence type="ECO:0000256" key="2">
    <source>
        <dbReference type="ARBA" id="ARBA00022475"/>
    </source>
</evidence>
<keyword evidence="10" id="KW-1185">Reference proteome</keyword>
<keyword evidence="3 7" id="KW-0812">Transmembrane</keyword>
<name>A0ABU3PG50_9BURK</name>
<dbReference type="EMBL" id="JAVXZY010000009">
    <property type="protein sequence ID" value="MDT9001570.1"/>
    <property type="molecule type" value="Genomic_DNA"/>
</dbReference>
<protein>
    <submittedName>
        <fullName evidence="9">RDD family protein</fullName>
    </submittedName>
</protein>
<organism evidence="9 10">
    <name type="scientific">Roseateles aquae</name>
    <dbReference type="NCBI Taxonomy" id="3077235"/>
    <lineage>
        <taxon>Bacteria</taxon>
        <taxon>Pseudomonadati</taxon>
        <taxon>Pseudomonadota</taxon>
        <taxon>Betaproteobacteria</taxon>
        <taxon>Burkholderiales</taxon>
        <taxon>Sphaerotilaceae</taxon>
        <taxon>Roseateles</taxon>
    </lineage>
</organism>
<evidence type="ECO:0000256" key="1">
    <source>
        <dbReference type="ARBA" id="ARBA00004651"/>
    </source>
</evidence>
<gene>
    <name evidence="9" type="ORF">RQP53_20000</name>
</gene>
<dbReference type="Pfam" id="PF06271">
    <property type="entry name" value="RDD"/>
    <property type="match status" value="1"/>
</dbReference>
<keyword evidence="5 7" id="KW-0472">Membrane</keyword>
<feature type="region of interest" description="Disordered" evidence="6">
    <location>
        <begin position="157"/>
        <end position="177"/>
    </location>
</feature>
<evidence type="ECO:0000313" key="9">
    <source>
        <dbReference type="EMBL" id="MDT9001570.1"/>
    </source>
</evidence>
<dbReference type="InterPro" id="IPR010432">
    <property type="entry name" value="RDD"/>
</dbReference>
<feature type="transmembrane region" description="Helical" evidence="7">
    <location>
        <begin position="44"/>
        <end position="63"/>
    </location>
</feature>
<dbReference type="RefSeq" id="WP_315652451.1">
    <property type="nucleotide sequence ID" value="NZ_JAVXZY010000009.1"/>
</dbReference>
<comment type="caution">
    <text evidence="9">The sequence shown here is derived from an EMBL/GenBank/DDBJ whole genome shotgun (WGS) entry which is preliminary data.</text>
</comment>
<keyword evidence="4 7" id="KW-1133">Transmembrane helix</keyword>
<dbReference type="Proteomes" id="UP001246372">
    <property type="component" value="Unassembled WGS sequence"/>
</dbReference>
<evidence type="ECO:0000256" key="4">
    <source>
        <dbReference type="ARBA" id="ARBA00022989"/>
    </source>
</evidence>
<keyword evidence="2" id="KW-1003">Cell membrane</keyword>
<proteinExistence type="predicted"/>
<comment type="subcellular location">
    <subcellularLocation>
        <location evidence="1">Cell membrane</location>
        <topology evidence="1">Multi-pass membrane protein</topology>
    </subcellularLocation>
</comment>
<evidence type="ECO:0000256" key="7">
    <source>
        <dbReference type="SAM" id="Phobius"/>
    </source>
</evidence>
<evidence type="ECO:0000313" key="10">
    <source>
        <dbReference type="Proteomes" id="UP001246372"/>
    </source>
</evidence>
<feature type="compositionally biased region" description="Basic and acidic residues" evidence="6">
    <location>
        <begin position="168"/>
        <end position="177"/>
    </location>
</feature>
<accession>A0ABU3PG50</accession>
<reference evidence="9" key="1">
    <citation type="submission" date="2023-09" db="EMBL/GenBank/DDBJ databases">
        <title>Paucibacter sp. APW11 Genome sequencing and assembly.</title>
        <authorList>
            <person name="Kim I."/>
        </authorList>
    </citation>
    <scope>NUCLEOTIDE SEQUENCE</scope>
    <source>
        <strain evidence="9">APW11</strain>
    </source>
</reference>
<evidence type="ECO:0000259" key="8">
    <source>
        <dbReference type="Pfam" id="PF06271"/>
    </source>
</evidence>
<evidence type="ECO:0000256" key="6">
    <source>
        <dbReference type="SAM" id="MobiDB-lite"/>
    </source>
</evidence>
<dbReference type="InterPro" id="IPR051791">
    <property type="entry name" value="Pra-immunoreactive"/>
</dbReference>
<evidence type="ECO:0000256" key="3">
    <source>
        <dbReference type="ARBA" id="ARBA00022692"/>
    </source>
</evidence>